<proteinExistence type="predicted"/>
<protein>
    <submittedName>
        <fullName evidence="1">Uncharacterized protein</fullName>
    </submittedName>
</protein>
<keyword evidence="2" id="KW-1185">Reference proteome</keyword>
<reference evidence="1" key="1">
    <citation type="submission" date="2025-08" db="UniProtKB">
        <authorList>
            <consortium name="Ensembl"/>
        </authorList>
    </citation>
    <scope>IDENTIFICATION</scope>
</reference>
<dbReference type="Gene3D" id="6.10.250.1290">
    <property type="match status" value="1"/>
</dbReference>
<name>A0A3Q3KNC7_9TELE</name>
<dbReference type="GeneTree" id="ENSGT00940000182536"/>
<dbReference type="InParanoid" id="A0A3Q3KNC7"/>
<accession>A0A3Q3KNC7</accession>
<sequence length="228" mass="25323">MDKLFGRVHFHIIQSFNYYYCRNTDQCNFDENWSLTLVGFFFSAHGTFMGQILLEPHKPQQVPFDSTSSSESGELKAGEAEKLTCLLGLPEEETELDMRDNLNLTEFNTTHNKHISTCGGQSGQANDKFTYPLVITKNDICPACVTADVAAVRRMHSLPGKFVWGPSSHQESRGDPALHSSWGGATILSGFPLLLPNFLSDVDVTPTSAEPSVTLNYKPAPRPYSYLL</sequence>
<dbReference type="AlphaFoldDB" id="A0A3Q3KNC7"/>
<evidence type="ECO:0000313" key="1">
    <source>
        <dbReference type="Ensembl" id="ENSMAMP00000002992.2"/>
    </source>
</evidence>
<organism evidence="1 2">
    <name type="scientific">Mastacembelus armatus</name>
    <name type="common">zig-zag eel</name>
    <dbReference type="NCBI Taxonomy" id="205130"/>
    <lineage>
        <taxon>Eukaryota</taxon>
        <taxon>Metazoa</taxon>
        <taxon>Chordata</taxon>
        <taxon>Craniata</taxon>
        <taxon>Vertebrata</taxon>
        <taxon>Euteleostomi</taxon>
        <taxon>Actinopterygii</taxon>
        <taxon>Neopterygii</taxon>
        <taxon>Teleostei</taxon>
        <taxon>Neoteleostei</taxon>
        <taxon>Acanthomorphata</taxon>
        <taxon>Anabantaria</taxon>
        <taxon>Synbranchiformes</taxon>
        <taxon>Mastacembelidae</taxon>
        <taxon>Mastacembelus</taxon>
    </lineage>
</organism>
<dbReference type="STRING" id="205130.ENSMAMP00000002992"/>
<dbReference type="Ensembl" id="ENSMAMT00000003053.2">
    <property type="protein sequence ID" value="ENSMAMP00000002992.2"/>
    <property type="gene ID" value="ENSMAMG00000002054.2"/>
</dbReference>
<evidence type="ECO:0000313" key="2">
    <source>
        <dbReference type="Proteomes" id="UP000261640"/>
    </source>
</evidence>
<dbReference type="Proteomes" id="UP000261640">
    <property type="component" value="Unplaced"/>
</dbReference>
<reference evidence="1" key="2">
    <citation type="submission" date="2025-09" db="UniProtKB">
        <authorList>
            <consortium name="Ensembl"/>
        </authorList>
    </citation>
    <scope>IDENTIFICATION</scope>
</reference>